<sequence length="380" mass="40479">MTTELPPALSADGPVDLLVVGAGVIGLAHAVEAHLRGLSVLVIDRDDRAVGASVRNFGHICITPQDGRALDLAIGGRTRWLELAAKASVPVLECGTLVLARSAAELGVLEEFAERRGSDQVRLLGRADVGRRLAGHDPAVIGGAELPLDLRTDPRRAVAAIAGWLVDQGVEIRRRTTATSFEQGVVRTTRGPIAARKVVVAVGHDVDHLLPDIADEVGLRRCALQMLRVAAPDDLRVVPAVLTGLSMLRYPGLAATSAAPTVRESFGRQAPELLDAVMNLMFTQLDNGDLIIGDTHRYALTHEPFDDEDVADLVLRETARLLGVGGLTVRQRWRGIYADSDQTDFLIKELGADTRVVSVTSGIGMTTSHGLASAVLDDLL</sequence>
<keyword evidence="7" id="KW-1185">Reference proteome</keyword>
<dbReference type="Proteomes" id="UP000199103">
    <property type="component" value="Chromosome I"/>
</dbReference>
<dbReference type="InterPro" id="IPR036188">
    <property type="entry name" value="FAD/NAD-bd_sf"/>
</dbReference>
<dbReference type="EMBL" id="LT629772">
    <property type="protein sequence ID" value="SDT32280.1"/>
    <property type="molecule type" value="Genomic_DNA"/>
</dbReference>
<evidence type="ECO:0000256" key="1">
    <source>
        <dbReference type="ARBA" id="ARBA00001974"/>
    </source>
</evidence>
<dbReference type="Gene3D" id="3.30.9.10">
    <property type="entry name" value="D-Amino Acid Oxidase, subunit A, domain 2"/>
    <property type="match status" value="1"/>
</dbReference>
<keyword evidence="4" id="KW-0560">Oxidoreductase</keyword>
<evidence type="ECO:0000256" key="3">
    <source>
        <dbReference type="ARBA" id="ARBA00022630"/>
    </source>
</evidence>
<accession>A0A1H1ZF35</accession>
<reference evidence="6 7" key="1">
    <citation type="submission" date="2016-10" db="EMBL/GenBank/DDBJ databases">
        <authorList>
            <person name="de Groot N.N."/>
        </authorList>
    </citation>
    <scope>NUCLEOTIDE SEQUENCE [LARGE SCALE GENOMIC DNA]</scope>
    <source>
        <strain evidence="6 7">DSM 21800</strain>
    </source>
</reference>
<evidence type="ECO:0000313" key="6">
    <source>
        <dbReference type="EMBL" id="SDT32280.1"/>
    </source>
</evidence>
<dbReference type="SUPFAM" id="SSF51905">
    <property type="entry name" value="FAD/NAD(P)-binding domain"/>
    <property type="match status" value="1"/>
</dbReference>
<dbReference type="InterPro" id="IPR006076">
    <property type="entry name" value="FAD-dep_OxRdtase"/>
</dbReference>
<dbReference type="GO" id="GO:0005737">
    <property type="term" value="C:cytoplasm"/>
    <property type="evidence" value="ECO:0007669"/>
    <property type="project" value="TreeGrafter"/>
</dbReference>
<dbReference type="STRING" id="630515.SAMN04489812_5180"/>
<dbReference type="NCBIfam" id="TIGR03364">
    <property type="entry name" value="HpnW_proposed"/>
    <property type="match status" value="1"/>
</dbReference>
<dbReference type="AlphaFoldDB" id="A0A1H1ZF35"/>
<feature type="domain" description="FAD dependent oxidoreductase" evidence="5">
    <location>
        <begin position="16"/>
        <end position="375"/>
    </location>
</feature>
<dbReference type="PANTHER" id="PTHR13847:SF286">
    <property type="entry name" value="D-AMINO ACID DEHYDROGENASE"/>
    <property type="match status" value="1"/>
</dbReference>
<dbReference type="Pfam" id="PF01266">
    <property type="entry name" value="DAO"/>
    <property type="match status" value="1"/>
</dbReference>
<protein>
    <submittedName>
        <fullName evidence="6">FAD dependent oxidoreductase TIGR03364</fullName>
    </submittedName>
</protein>
<dbReference type="InterPro" id="IPR017741">
    <property type="entry name" value="FAD-dependent_OxRdtase_HpnW"/>
</dbReference>
<dbReference type="PANTHER" id="PTHR13847">
    <property type="entry name" value="SARCOSINE DEHYDROGENASE-RELATED"/>
    <property type="match status" value="1"/>
</dbReference>
<proteinExistence type="inferred from homology"/>
<gene>
    <name evidence="6" type="ORF">SAMN04489812_5180</name>
</gene>
<organism evidence="6 7">
    <name type="scientific">Microlunatus soli</name>
    <dbReference type="NCBI Taxonomy" id="630515"/>
    <lineage>
        <taxon>Bacteria</taxon>
        <taxon>Bacillati</taxon>
        <taxon>Actinomycetota</taxon>
        <taxon>Actinomycetes</taxon>
        <taxon>Propionibacteriales</taxon>
        <taxon>Propionibacteriaceae</taxon>
        <taxon>Microlunatus</taxon>
    </lineage>
</organism>
<comment type="cofactor">
    <cofactor evidence="1">
        <name>FAD</name>
        <dbReference type="ChEBI" id="CHEBI:57692"/>
    </cofactor>
</comment>
<evidence type="ECO:0000259" key="5">
    <source>
        <dbReference type="Pfam" id="PF01266"/>
    </source>
</evidence>
<name>A0A1H1ZF35_9ACTN</name>
<evidence type="ECO:0000256" key="2">
    <source>
        <dbReference type="ARBA" id="ARBA00009410"/>
    </source>
</evidence>
<evidence type="ECO:0000256" key="4">
    <source>
        <dbReference type="ARBA" id="ARBA00023002"/>
    </source>
</evidence>
<dbReference type="GO" id="GO:0016491">
    <property type="term" value="F:oxidoreductase activity"/>
    <property type="evidence" value="ECO:0007669"/>
    <property type="project" value="UniProtKB-KW"/>
</dbReference>
<dbReference type="RefSeq" id="WP_231920040.1">
    <property type="nucleotide sequence ID" value="NZ_LT629772.1"/>
</dbReference>
<comment type="similarity">
    <text evidence="2">Belongs to the DadA oxidoreductase family.</text>
</comment>
<dbReference type="Gene3D" id="3.50.50.60">
    <property type="entry name" value="FAD/NAD(P)-binding domain"/>
    <property type="match status" value="1"/>
</dbReference>
<keyword evidence="3" id="KW-0285">Flavoprotein</keyword>
<evidence type="ECO:0000313" key="7">
    <source>
        <dbReference type="Proteomes" id="UP000199103"/>
    </source>
</evidence>